<feature type="non-terminal residue" evidence="1">
    <location>
        <position position="1"/>
    </location>
</feature>
<dbReference type="AlphaFoldDB" id="A0A176RYV3"/>
<sequence length="115" mass="13409">PGSKPHENNWEYKALVVVSSNQSPITKKSKKNVQIKVFDKSKITFLKDDFEFISASIGVNVVWETFKEIRVEFIEVGNEYAKDSYNEQLLKSGPNRLLELTYQYDQESNKFKRVN</sequence>
<proteinExistence type="predicted"/>
<protein>
    <submittedName>
        <fullName evidence="1">Uncharacterized protein</fullName>
    </submittedName>
</protein>
<evidence type="ECO:0000313" key="1">
    <source>
        <dbReference type="EMBL" id="OAD20935.1"/>
    </source>
</evidence>
<gene>
    <name evidence="1" type="ORF">THIOM_003325</name>
</gene>
<dbReference type="EMBL" id="LUTY01001994">
    <property type="protein sequence ID" value="OAD20935.1"/>
    <property type="molecule type" value="Genomic_DNA"/>
</dbReference>
<name>A0A176RYV3_9GAMM</name>
<accession>A0A176RYV3</accession>
<dbReference type="Proteomes" id="UP000076962">
    <property type="component" value="Unassembled WGS sequence"/>
</dbReference>
<comment type="caution">
    <text evidence="1">The sequence shown here is derived from an EMBL/GenBank/DDBJ whole genome shotgun (WGS) entry which is preliminary data.</text>
</comment>
<organism evidence="1 2">
    <name type="scientific">Candidatus Thiomargarita nelsonii</name>
    <dbReference type="NCBI Taxonomy" id="1003181"/>
    <lineage>
        <taxon>Bacteria</taxon>
        <taxon>Pseudomonadati</taxon>
        <taxon>Pseudomonadota</taxon>
        <taxon>Gammaproteobacteria</taxon>
        <taxon>Thiotrichales</taxon>
        <taxon>Thiotrichaceae</taxon>
        <taxon>Thiomargarita</taxon>
    </lineage>
</organism>
<reference evidence="1 2" key="1">
    <citation type="submission" date="2016-05" db="EMBL/GenBank/DDBJ databases">
        <title>Single-cell genome of chain-forming Candidatus Thiomargarita nelsonii and comparison to other large sulfur-oxidizing bacteria.</title>
        <authorList>
            <person name="Winkel M."/>
            <person name="Salman V."/>
            <person name="Woyke T."/>
            <person name="Schulz-Vogt H."/>
            <person name="Richter M."/>
            <person name="Flood B."/>
            <person name="Bailey J."/>
            <person name="Amann R."/>
            <person name="Mussmann M."/>
        </authorList>
    </citation>
    <scope>NUCLEOTIDE SEQUENCE [LARGE SCALE GENOMIC DNA]</scope>
    <source>
        <strain evidence="1 2">THI036</strain>
    </source>
</reference>
<keyword evidence="2" id="KW-1185">Reference proteome</keyword>
<evidence type="ECO:0000313" key="2">
    <source>
        <dbReference type="Proteomes" id="UP000076962"/>
    </source>
</evidence>